<gene>
    <name evidence="2" type="ORF">Q31a_05700</name>
</gene>
<dbReference type="OrthoDB" id="267627at2"/>
<feature type="transmembrane region" description="Helical" evidence="1">
    <location>
        <begin position="174"/>
        <end position="195"/>
    </location>
</feature>
<dbReference type="KEGG" id="ahel:Q31a_05700"/>
<sequence length="441" mass="48938">MPESKPSPRFKTPEILEADILEPEIVRPKILRAEIIEFESEGEPQRPRVAAAVIDDFTQASAEAPVGGRRQRRWFRWPDWCLGRAWDLLSLLVLLAVVAAIPLVQMASLGYLLRAAAKLATGGAWSEALPGLRRAGLLGTFTLLATLSWLPVWLVTDVSYSAQLLQPGTSTAAMWRSAAFVASAAWVLHVAWAAMRGGRWWHFLWPAPLRFLKQAWRPATWQKASDQLYDGVISLQFPQLWWLGARAAVGAMLWTCVPVTMMIIGQRSPDMDLAPLIGLVGAIAMIAIMLYLPFLQLQVAIENRFMAILNVRQVRRRFLFAPLAHAFSLLLLCVLCIPLYLLRIEAAPAELLWAPSFVFVVFMLPAKLCLGAAMGYANARQQSGVKSVRHWTLRWPARVLALASVLVYVGALYVAQLVAGQGALVMYFQHAFLVPAPLIST</sequence>
<keyword evidence="1" id="KW-0472">Membrane</keyword>
<reference evidence="2 3" key="1">
    <citation type="submission" date="2019-02" db="EMBL/GenBank/DDBJ databases">
        <title>Deep-cultivation of Planctomycetes and their phenomic and genomic characterization uncovers novel biology.</title>
        <authorList>
            <person name="Wiegand S."/>
            <person name="Jogler M."/>
            <person name="Boedeker C."/>
            <person name="Pinto D."/>
            <person name="Vollmers J."/>
            <person name="Rivas-Marin E."/>
            <person name="Kohn T."/>
            <person name="Peeters S.H."/>
            <person name="Heuer A."/>
            <person name="Rast P."/>
            <person name="Oberbeckmann S."/>
            <person name="Bunk B."/>
            <person name="Jeske O."/>
            <person name="Meyerdierks A."/>
            <person name="Storesund J.E."/>
            <person name="Kallscheuer N."/>
            <person name="Luecker S."/>
            <person name="Lage O.M."/>
            <person name="Pohl T."/>
            <person name="Merkel B.J."/>
            <person name="Hornburger P."/>
            <person name="Mueller R.-W."/>
            <person name="Bruemmer F."/>
            <person name="Labrenz M."/>
            <person name="Spormann A.M."/>
            <person name="Op den Camp H."/>
            <person name="Overmann J."/>
            <person name="Amann R."/>
            <person name="Jetten M.S.M."/>
            <person name="Mascher T."/>
            <person name="Medema M.H."/>
            <person name="Devos D.P."/>
            <person name="Kaster A.-K."/>
            <person name="Ovreas L."/>
            <person name="Rohde M."/>
            <person name="Galperin M.Y."/>
            <person name="Jogler C."/>
        </authorList>
    </citation>
    <scope>NUCLEOTIDE SEQUENCE [LARGE SCALE GENOMIC DNA]</scope>
    <source>
        <strain evidence="2 3">Q31a</strain>
    </source>
</reference>
<feature type="transmembrane region" description="Helical" evidence="1">
    <location>
        <begin position="399"/>
        <end position="419"/>
    </location>
</feature>
<evidence type="ECO:0000256" key="1">
    <source>
        <dbReference type="SAM" id="Phobius"/>
    </source>
</evidence>
<name>A0A518G132_9BACT</name>
<protein>
    <recommendedName>
        <fullName evidence="4">DUF4013 domain-containing protein</fullName>
    </recommendedName>
</protein>
<evidence type="ECO:0000313" key="3">
    <source>
        <dbReference type="Proteomes" id="UP000318017"/>
    </source>
</evidence>
<dbReference type="Proteomes" id="UP000318017">
    <property type="component" value="Chromosome"/>
</dbReference>
<feature type="transmembrane region" description="Helical" evidence="1">
    <location>
        <begin position="134"/>
        <end position="154"/>
    </location>
</feature>
<keyword evidence="1" id="KW-1133">Transmembrane helix</keyword>
<organism evidence="2 3">
    <name type="scientific">Aureliella helgolandensis</name>
    <dbReference type="NCBI Taxonomy" id="2527968"/>
    <lineage>
        <taxon>Bacteria</taxon>
        <taxon>Pseudomonadati</taxon>
        <taxon>Planctomycetota</taxon>
        <taxon>Planctomycetia</taxon>
        <taxon>Pirellulales</taxon>
        <taxon>Pirellulaceae</taxon>
        <taxon>Aureliella</taxon>
    </lineage>
</organism>
<dbReference type="AlphaFoldDB" id="A0A518G132"/>
<keyword evidence="1" id="KW-0812">Transmembrane</keyword>
<dbReference type="RefSeq" id="WP_145073595.1">
    <property type="nucleotide sequence ID" value="NZ_CP036298.1"/>
</dbReference>
<evidence type="ECO:0008006" key="4">
    <source>
        <dbReference type="Google" id="ProtNLM"/>
    </source>
</evidence>
<feature type="transmembrane region" description="Helical" evidence="1">
    <location>
        <begin position="243"/>
        <end position="264"/>
    </location>
</feature>
<dbReference type="EMBL" id="CP036298">
    <property type="protein sequence ID" value="QDV22286.1"/>
    <property type="molecule type" value="Genomic_DNA"/>
</dbReference>
<feature type="transmembrane region" description="Helical" evidence="1">
    <location>
        <begin position="276"/>
        <end position="297"/>
    </location>
</feature>
<feature type="transmembrane region" description="Helical" evidence="1">
    <location>
        <begin position="318"/>
        <end position="341"/>
    </location>
</feature>
<proteinExistence type="predicted"/>
<evidence type="ECO:0000313" key="2">
    <source>
        <dbReference type="EMBL" id="QDV22286.1"/>
    </source>
</evidence>
<feature type="transmembrane region" description="Helical" evidence="1">
    <location>
        <begin position="88"/>
        <end position="113"/>
    </location>
</feature>
<accession>A0A518G132</accession>
<keyword evidence="3" id="KW-1185">Reference proteome</keyword>
<feature type="transmembrane region" description="Helical" evidence="1">
    <location>
        <begin position="353"/>
        <end position="378"/>
    </location>
</feature>